<proteinExistence type="predicted"/>
<dbReference type="Proteomes" id="UP000198398">
    <property type="component" value="Plasmid unnamed2"/>
</dbReference>
<name>A0A220UGW1_9MICO</name>
<keyword evidence="3" id="KW-1185">Reference proteome</keyword>
<geneLocation type="plasmid" evidence="2 3">
    <name>unnamed2</name>
</geneLocation>
<evidence type="ECO:0000259" key="1">
    <source>
        <dbReference type="Pfam" id="PF00462"/>
    </source>
</evidence>
<sequence length="77" mass="8302">MNTEILTIYTRPNCGPCLATKRALAKAGIAFVEVPLEEVTDEQRAAFQAAGFRQAPVVLTPGGDAWAGFRPDRIGQQ</sequence>
<dbReference type="EMBL" id="CP022318">
    <property type="protein sequence ID" value="ASK67325.1"/>
    <property type="molecule type" value="Genomic_DNA"/>
</dbReference>
<accession>A0A220UGW1</accession>
<dbReference type="Pfam" id="PF00462">
    <property type="entry name" value="Glutaredoxin"/>
    <property type="match status" value="1"/>
</dbReference>
<keyword evidence="2" id="KW-0614">Plasmid</keyword>
<evidence type="ECO:0000313" key="3">
    <source>
        <dbReference type="Proteomes" id="UP000198398"/>
    </source>
</evidence>
<evidence type="ECO:0000313" key="2">
    <source>
        <dbReference type="EMBL" id="ASK67325.1"/>
    </source>
</evidence>
<feature type="domain" description="Glutaredoxin" evidence="1">
    <location>
        <begin position="7"/>
        <end position="59"/>
    </location>
</feature>
<dbReference type="PROSITE" id="PS51354">
    <property type="entry name" value="GLUTAREDOXIN_2"/>
    <property type="match status" value="1"/>
</dbReference>
<dbReference type="Gene3D" id="3.40.30.10">
    <property type="entry name" value="Glutaredoxin"/>
    <property type="match status" value="1"/>
</dbReference>
<protein>
    <submittedName>
        <fullName evidence="2">NrdH-redoxin</fullName>
    </submittedName>
</protein>
<gene>
    <name evidence="2" type="ORF">CFK39_15875</name>
</gene>
<dbReference type="SUPFAM" id="SSF52833">
    <property type="entry name" value="Thioredoxin-like"/>
    <property type="match status" value="1"/>
</dbReference>
<dbReference type="AlphaFoldDB" id="A0A220UGW1"/>
<dbReference type="RefSeq" id="WP_089066556.1">
    <property type="nucleotide sequence ID" value="NZ_CP022318.1"/>
</dbReference>
<dbReference type="OrthoDB" id="8545217at2"/>
<organism evidence="2 3">
    <name type="scientific">Brachybacterium avium</name>
    <dbReference type="NCBI Taxonomy" id="2017485"/>
    <lineage>
        <taxon>Bacteria</taxon>
        <taxon>Bacillati</taxon>
        <taxon>Actinomycetota</taxon>
        <taxon>Actinomycetes</taxon>
        <taxon>Micrococcales</taxon>
        <taxon>Dermabacteraceae</taxon>
        <taxon>Brachybacterium</taxon>
    </lineage>
</organism>
<dbReference type="CDD" id="cd02976">
    <property type="entry name" value="NrdH"/>
    <property type="match status" value="1"/>
</dbReference>
<dbReference type="InterPro" id="IPR002109">
    <property type="entry name" value="Glutaredoxin"/>
</dbReference>
<dbReference type="KEGG" id="brv:CFK39_15875"/>
<reference evidence="2 3" key="1">
    <citation type="submission" date="2017-07" db="EMBL/GenBank/DDBJ databases">
        <title>Brachybacterium sp. VR2415.</title>
        <authorList>
            <person name="Tak E.J."/>
            <person name="Bae J.-W."/>
        </authorList>
    </citation>
    <scope>NUCLEOTIDE SEQUENCE [LARGE SCALE GENOMIC DNA]</scope>
    <source>
        <strain evidence="2 3">VR2415</strain>
        <plasmid evidence="2 3">unnamed2</plasmid>
    </source>
</reference>
<dbReference type="InterPro" id="IPR036249">
    <property type="entry name" value="Thioredoxin-like_sf"/>
</dbReference>